<organism evidence="4 5">
    <name type="scientific">Ferrimonas pelagia</name>
    <dbReference type="NCBI Taxonomy" id="1177826"/>
    <lineage>
        <taxon>Bacteria</taxon>
        <taxon>Pseudomonadati</taxon>
        <taxon>Pseudomonadota</taxon>
        <taxon>Gammaproteobacteria</taxon>
        <taxon>Alteromonadales</taxon>
        <taxon>Ferrimonadaceae</taxon>
        <taxon>Ferrimonas</taxon>
    </lineage>
</organism>
<comment type="caution">
    <text evidence="4">The sequence shown here is derived from an EMBL/GenBank/DDBJ whole genome shotgun (WGS) entry which is preliminary data.</text>
</comment>
<dbReference type="EMBL" id="BAABJZ010000100">
    <property type="protein sequence ID" value="GAA4898380.1"/>
    <property type="molecule type" value="Genomic_DNA"/>
</dbReference>
<dbReference type="Proteomes" id="UP001499988">
    <property type="component" value="Unassembled WGS sequence"/>
</dbReference>
<dbReference type="PANTHER" id="PTHR30204">
    <property type="entry name" value="REDOX-CYCLING DRUG-SENSING TRANSCRIPTIONAL ACTIVATOR SOXR"/>
    <property type="match status" value="1"/>
</dbReference>
<dbReference type="InterPro" id="IPR009061">
    <property type="entry name" value="DNA-bd_dom_put_sf"/>
</dbReference>
<name>A0ABP9FC97_9GAMM</name>
<dbReference type="SUPFAM" id="SSF46955">
    <property type="entry name" value="Putative DNA-binding domain"/>
    <property type="match status" value="1"/>
</dbReference>
<dbReference type="InterPro" id="IPR000551">
    <property type="entry name" value="MerR-type_HTH_dom"/>
</dbReference>
<dbReference type="InterPro" id="IPR047057">
    <property type="entry name" value="MerR_fam"/>
</dbReference>
<sequence>MITISQLAKQFGISRTTLLYYEREGLLLPASRSDNGYRWYGPKEQQRLETIKAYRAFGVPVAKLASILDGADDADQEQLLREQFAALESEIQRLKLQQKAIVQRLNCQDLHTQPQLSKAGWVNVMRAAGLSDQDMSHWHRQFEQMEPDAHQEFLETLNIDADEIQAIRQRARDA</sequence>
<evidence type="ECO:0000259" key="3">
    <source>
        <dbReference type="PROSITE" id="PS50937"/>
    </source>
</evidence>
<dbReference type="Pfam" id="PF13411">
    <property type="entry name" value="MerR_1"/>
    <property type="match status" value="1"/>
</dbReference>
<feature type="domain" description="HTH merR-type" evidence="3">
    <location>
        <begin position="1"/>
        <end position="70"/>
    </location>
</feature>
<evidence type="ECO:0000256" key="1">
    <source>
        <dbReference type="ARBA" id="ARBA00023125"/>
    </source>
</evidence>
<dbReference type="Gene3D" id="1.10.1660.10">
    <property type="match status" value="1"/>
</dbReference>
<dbReference type="PANTHER" id="PTHR30204:SF90">
    <property type="entry name" value="HTH-TYPE TRANSCRIPTIONAL ACTIVATOR MTA"/>
    <property type="match status" value="1"/>
</dbReference>
<accession>A0ABP9FC97</accession>
<evidence type="ECO:0000256" key="2">
    <source>
        <dbReference type="SAM" id="Coils"/>
    </source>
</evidence>
<keyword evidence="1" id="KW-0238">DNA-binding</keyword>
<feature type="coiled-coil region" evidence="2">
    <location>
        <begin position="77"/>
        <end position="104"/>
    </location>
</feature>
<keyword evidence="2" id="KW-0175">Coiled coil</keyword>
<keyword evidence="5" id="KW-1185">Reference proteome</keyword>
<protein>
    <submittedName>
        <fullName evidence="4">MerR family transcriptional regulator</fullName>
    </submittedName>
</protein>
<evidence type="ECO:0000313" key="4">
    <source>
        <dbReference type="EMBL" id="GAA4898380.1"/>
    </source>
</evidence>
<dbReference type="SMART" id="SM00422">
    <property type="entry name" value="HTH_MERR"/>
    <property type="match status" value="1"/>
</dbReference>
<dbReference type="PROSITE" id="PS50937">
    <property type="entry name" value="HTH_MERR_2"/>
    <property type="match status" value="1"/>
</dbReference>
<evidence type="ECO:0000313" key="5">
    <source>
        <dbReference type="Proteomes" id="UP001499988"/>
    </source>
</evidence>
<gene>
    <name evidence="4" type="ORF">GCM10023333_34700</name>
</gene>
<dbReference type="PRINTS" id="PR00040">
    <property type="entry name" value="HTHMERR"/>
</dbReference>
<reference evidence="5" key="1">
    <citation type="journal article" date="2019" name="Int. J. Syst. Evol. Microbiol.">
        <title>The Global Catalogue of Microorganisms (GCM) 10K type strain sequencing project: providing services to taxonomists for standard genome sequencing and annotation.</title>
        <authorList>
            <consortium name="The Broad Institute Genomics Platform"/>
            <consortium name="The Broad Institute Genome Sequencing Center for Infectious Disease"/>
            <person name="Wu L."/>
            <person name="Ma J."/>
        </authorList>
    </citation>
    <scope>NUCLEOTIDE SEQUENCE [LARGE SCALE GENOMIC DNA]</scope>
    <source>
        <strain evidence="5">JCM 18401</strain>
    </source>
</reference>
<proteinExistence type="predicted"/>
<dbReference type="RefSeq" id="WP_345336733.1">
    <property type="nucleotide sequence ID" value="NZ_BAABJZ010000100.1"/>
</dbReference>